<dbReference type="AlphaFoldDB" id="A0A9E6XYN0"/>
<dbReference type="InterPro" id="IPR042099">
    <property type="entry name" value="ANL_N_sf"/>
</dbReference>
<evidence type="ECO:0000313" key="5">
    <source>
        <dbReference type="EMBL" id="UGS36939.1"/>
    </source>
</evidence>
<feature type="domain" description="AMP-binding enzyme C-terminal" evidence="4">
    <location>
        <begin position="419"/>
        <end position="494"/>
    </location>
</feature>
<keyword evidence="6" id="KW-1185">Reference proteome</keyword>
<dbReference type="Pfam" id="PF00501">
    <property type="entry name" value="AMP-binding"/>
    <property type="match status" value="1"/>
</dbReference>
<proteinExistence type="inferred from homology"/>
<dbReference type="EMBL" id="CP087164">
    <property type="protein sequence ID" value="UGS36939.1"/>
    <property type="molecule type" value="Genomic_DNA"/>
</dbReference>
<dbReference type="KEGG" id="sbae:DSM104329_03351"/>
<feature type="domain" description="AMP-dependent synthetase/ligase" evidence="3">
    <location>
        <begin position="21"/>
        <end position="369"/>
    </location>
</feature>
<dbReference type="Pfam" id="PF13193">
    <property type="entry name" value="AMP-binding_C"/>
    <property type="match status" value="1"/>
</dbReference>
<evidence type="ECO:0000256" key="2">
    <source>
        <dbReference type="ARBA" id="ARBA00022598"/>
    </source>
</evidence>
<dbReference type="InterPro" id="IPR045851">
    <property type="entry name" value="AMP-bd_C_sf"/>
</dbReference>
<dbReference type="InterPro" id="IPR020845">
    <property type="entry name" value="AMP-binding_CS"/>
</dbReference>
<dbReference type="PANTHER" id="PTHR43767:SF1">
    <property type="entry name" value="NONRIBOSOMAL PEPTIDE SYNTHASE PES1 (EUROFUNG)-RELATED"/>
    <property type="match status" value="1"/>
</dbReference>
<dbReference type="Gene3D" id="3.40.50.12780">
    <property type="entry name" value="N-terminal domain of ligase-like"/>
    <property type="match status" value="1"/>
</dbReference>
<dbReference type="EC" id="6.2.1.3" evidence="5"/>
<dbReference type="PROSITE" id="PS00455">
    <property type="entry name" value="AMP_BINDING"/>
    <property type="match status" value="1"/>
</dbReference>
<dbReference type="GO" id="GO:0004467">
    <property type="term" value="F:long-chain fatty acid-CoA ligase activity"/>
    <property type="evidence" value="ECO:0007669"/>
    <property type="project" value="UniProtKB-EC"/>
</dbReference>
<dbReference type="Proteomes" id="UP001162834">
    <property type="component" value="Chromosome"/>
</dbReference>
<evidence type="ECO:0000259" key="4">
    <source>
        <dbReference type="Pfam" id="PF13193"/>
    </source>
</evidence>
<reference evidence="5" key="1">
    <citation type="journal article" date="2022" name="Int. J. Syst. Evol. Microbiol.">
        <title>Pseudomonas aegrilactucae sp. nov. and Pseudomonas morbosilactucae sp. nov., pathogens causing bacterial rot of lettuce in Japan.</title>
        <authorList>
            <person name="Sawada H."/>
            <person name="Fujikawa T."/>
            <person name="Satou M."/>
        </authorList>
    </citation>
    <scope>NUCLEOTIDE SEQUENCE</scope>
    <source>
        <strain evidence="5">0166_1</strain>
    </source>
</reference>
<gene>
    <name evidence="5" type="ORF">DSM104329_03351</name>
</gene>
<dbReference type="InterPro" id="IPR025110">
    <property type="entry name" value="AMP-bd_C"/>
</dbReference>
<protein>
    <submittedName>
        <fullName evidence="5">Long-chain-fatty-acid--CoA ligase FadD13</fullName>
        <ecNumber evidence="5">6.2.1.3</ecNumber>
    </submittedName>
</protein>
<evidence type="ECO:0000313" key="6">
    <source>
        <dbReference type="Proteomes" id="UP001162834"/>
    </source>
</evidence>
<comment type="similarity">
    <text evidence="1">Belongs to the ATP-dependent AMP-binding enzyme family.</text>
</comment>
<accession>A0A9E6XYN0</accession>
<organism evidence="5 6">
    <name type="scientific">Capillimicrobium parvum</name>
    <dbReference type="NCBI Taxonomy" id="2884022"/>
    <lineage>
        <taxon>Bacteria</taxon>
        <taxon>Bacillati</taxon>
        <taxon>Actinomycetota</taxon>
        <taxon>Thermoleophilia</taxon>
        <taxon>Solirubrobacterales</taxon>
        <taxon>Capillimicrobiaceae</taxon>
        <taxon>Capillimicrobium</taxon>
    </lineage>
</organism>
<dbReference type="RefSeq" id="WP_259311002.1">
    <property type="nucleotide sequence ID" value="NZ_CP087164.1"/>
</dbReference>
<name>A0A9E6XYN0_9ACTN</name>
<keyword evidence="2 5" id="KW-0436">Ligase</keyword>
<dbReference type="SUPFAM" id="SSF56801">
    <property type="entry name" value="Acetyl-CoA synthetase-like"/>
    <property type="match status" value="1"/>
</dbReference>
<dbReference type="InterPro" id="IPR050237">
    <property type="entry name" value="ATP-dep_AMP-bd_enzyme"/>
</dbReference>
<dbReference type="PANTHER" id="PTHR43767">
    <property type="entry name" value="LONG-CHAIN-FATTY-ACID--COA LIGASE"/>
    <property type="match status" value="1"/>
</dbReference>
<dbReference type="Gene3D" id="3.30.300.30">
    <property type="match status" value="1"/>
</dbReference>
<dbReference type="FunFam" id="3.30.300.30:FF:000008">
    <property type="entry name" value="2,3-dihydroxybenzoate-AMP ligase"/>
    <property type="match status" value="1"/>
</dbReference>
<evidence type="ECO:0000259" key="3">
    <source>
        <dbReference type="Pfam" id="PF00501"/>
    </source>
</evidence>
<dbReference type="InterPro" id="IPR000873">
    <property type="entry name" value="AMP-dep_synth/lig_dom"/>
</dbReference>
<evidence type="ECO:0000256" key="1">
    <source>
        <dbReference type="ARBA" id="ARBA00006432"/>
    </source>
</evidence>
<sequence length="505" mass="53891">MSEDAALARSRRLVLPEIVGRNARRVPERVALVFDGERRTYAQLDERITRAANALAALGAGRGDTVAVMMHNRLELLEACLGIQRLGACAVPVNFRLAQDEVDHAVANARCVAIVSDPPCEERAAAAGCRVHLDLAAFGAALAAASPEPPDVVVDDEDLAFVIHTSGTTGRPKGAMLSHQNLVVNTTNWIHELGATAADVWLSGLPLFHIGGLNGVLPFLYLGTTSVITPSTGFDAGASIALMAEHGVTMCFFVPTQWDEICAHPRIGDLEAARLRVAMWGASDATEGTLRRLAATFPSVSVVNAFGQTEMSSNTTFLKGEDSVRRMGSIGRPAINVEVRVVDEPGGDVAPGEVGEIVYRGPTVMQGYLGDPAATAEAFAGGWFHSGDLVRADDDGFLYVVGRAKDMIISGGENVYPAEVERVLAEHPGVGEVAVVGVAHPRWVETPLAVVVRVPGAVVTEDELIEHCRTRLAGYKKPSAVMFADRLPRNATGKVLRRDLRERYS</sequence>